<dbReference type="AlphaFoldDB" id="A0A1G6LQX7"/>
<organism evidence="1 2">
    <name type="scientific">Geotoga petraea</name>
    <dbReference type="NCBI Taxonomy" id="28234"/>
    <lineage>
        <taxon>Bacteria</taxon>
        <taxon>Thermotogati</taxon>
        <taxon>Thermotogota</taxon>
        <taxon>Thermotogae</taxon>
        <taxon>Petrotogales</taxon>
        <taxon>Petrotogaceae</taxon>
        <taxon>Geotoga</taxon>
    </lineage>
</organism>
<dbReference type="STRING" id="28234.SAMN04488588_1115"/>
<dbReference type="Proteomes" id="UP000199322">
    <property type="component" value="Unassembled WGS sequence"/>
</dbReference>
<keyword evidence="2" id="KW-1185">Reference proteome</keyword>
<proteinExistence type="predicted"/>
<evidence type="ECO:0000313" key="2">
    <source>
        <dbReference type="Proteomes" id="UP000199322"/>
    </source>
</evidence>
<gene>
    <name evidence="1" type="ORF">SAMN04488588_1115</name>
</gene>
<sequence length="66" mass="8320">MIWILIIVLIYILFFRLLQFIGQHSDIEQHLEDEYQIQFLKEKKRKKEQKINDHLHFLRHGYIKRN</sequence>
<name>A0A1G6LQX7_9BACT</name>
<reference evidence="1 2" key="1">
    <citation type="submission" date="2016-10" db="EMBL/GenBank/DDBJ databases">
        <authorList>
            <person name="de Groot N.N."/>
        </authorList>
    </citation>
    <scope>NUCLEOTIDE SEQUENCE [LARGE SCALE GENOMIC DNA]</scope>
    <source>
        <strain evidence="1 2">WG14</strain>
    </source>
</reference>
<accession>A0A1G6LQX7</accession>
<dbReference type="EMBL" id="FMYV01000004">
    <property type="protein sequence ID" value="SDC45599.1"/>
    <property type="molecule type" value="Genomic_DNA"/>
</dbReference>
<protein>
    <submittedName>
        <fullName evidence="1">Uncharacterized protein</fullName>
    </submittedName>
</protein>
<dbReference type="RefSeq" id="WP_091403488.1">
    <property type="nucleotide sequence ID" value="NZ_FMYV01000004.1"/>
</dbReference>
<evidence type="ECO:0000313" key="1">
    <source>
        <dbReference type="EMBL" id="SDC45599.1"/>
    </source>
</evidence>